<name>A0A8S5LD14_9CAUD</name>
<organism evidence="1">
    <name type="scientific">Myoviridae sp. ctngn1</name>
    <dbReference type="NCBI Taxonomy" id="2823551"/>
    <lineage>
        <taxon>Viruses</taxon>
        <taxon>Duplodnaviria</taxon>
        <taxon>Heunggongvirae</taxon>
        <taxon>Uroviricota</taxon>
        <taxon>Caudoviricetes</taxon>
    </lineage>
</organism>
<dbReference type="EMBL" id="BK014685">
    <property type="protein sequence ID" value="DAD67755.1"/>
    <property type="molecule type" value="Genomic_DNA"/>
</dbReference>
<evidence type="ECO:0000313" key="1">
    <source>
        <dbReference type="EMBL" id="DAD67755.1"/>
    </source>
</evidence>
<protein>
    <submittedName>
        <fullName evidence="1">Uncharacterized protein</fullName>
    </submittedName>
</protein>
<reference evidence="1" key="1">
    <citation type="journal article" date="2021" name="Proc. Natl. Acad. Sci. U.S.A.">
        <title>A Catalog of Tens of Thousands of Viruses from Human Metagenomes Reveals Hidden Associations with Chronic Diseases.</title>
        <authorList>
            <person name="Tisza M.J."/>
            <person name="Buck C.B."/>
        </authorList>
    </citation>
    <scope>NUCLEOTIDE SEQUENCE</scope>
    <source>
        <strain evidence="1">Ctngn1</strain>
    </source>
</reference>
<sequence>MFVAAKDRTSMFNTGMVSYIYIGEDRKTVKAVAGPRETVYRLGIYRSESEAAAAFRILAGEMEKGRDIVYMPTDEEVEMFMRRENARPERFSRDGKKPVRRGGS</sequence>
<accession>A0A8S5LD14</accession>
<proteinExistence type="predicted"/>